<dbReference type="InterPro" id="IPR013321">
    <property type="entry name" value="Arc_rbn_hlx_hlx"/>
</dbReference>
<dbReference type="SUPFAM" id="SSF47598">
    <property type="entry name" value="Ribbon-helix-helix"/>
    <property type="match status" value="1"/>
</dbReference>
<dbReference type="AlphaFoldDB" id="A0A6M3IHL5"/>
<dbReference type="EMBL" id="MT141191">
    <property type="protein sequence ID" value="QJA55962.1"/>
    <property type="molecule type" value="Genomic_DNA"/>
</dbReference>
<accession>A0A6M3IHL5</accession>
<evidence type="ECO:0000313" key="1">
    <source>
        <dbReference type="EMBL" id="QJA55962.1"/>
    </source>
</evidence>
<reference evidence="1" key="1">
    <citation type="submission" date="2020-03" db="EMBL/GenBank/DDBJ databases">
        <title>The deep terrestrial virosphere.</title>
        <authorList>
            <person name="Holmfeldt K."/>
            <person name="Nilsson E."/>
            <person name="Simone D."/>
            <person name="Lopez-Fernandez M."/>
            <person name="Wu X."/>
            <person name="de Brujin I."/>
            <person name="Lundin D."/>
            <person name="Andersson A."/>
            <person name="Bertilsson S."/>
            <person name="Dopson M."/>
        </authorList>
    </citation>
    <scope>NUCLEOTIDE SEQUENCE</scope>
    <source>
        <strain evidence="1">MM415B01957</strain>
    </source>
</reference>
<dbReference type="InterPro" id="IPR010985">
    <property type="entry name" value="Ribbon_hlx_hlx"/>
</dbReference>
<dbReference type="Gene3D" id="1.10.1220.10">
    <property type="entry name" value="Met repressor-like"/>
    <property type="match status" value="1"/>
</dbReference>
<sequence length="110" mass="12667">MGGAHVSDEYLSDLELELRWREHRRKFGMNTLPGEKKVKRELRVFLSLYVDKDLRDDLRREAIREGVTVSKVVNAAIEYFLSARERTRVVMGLPDVGPIDKGILKGVNKI</sequence>
<name>A0A6M3IHL5_9ZZZZ</name>
<dbReference type="GO" id="GO:0006355">
    <property type="term" value="P:regulation of DNA-templated transcription"/>
    <property type="evidence" value="ECO:0007669"/>
    <property type="project" value="InterPro"/>
</dbReference>
<proteinExistence type="predicted"/>
<organism evidence="1">
    <name type="scientific">viral metagenome</name>
    <dbReference type="NCBI Taxonomy" id="1070528"/>
    <lineage>
        <taxon>unclassified sequences</taxon>
        <taxon>metagenomes</taxon>
        <taxon>organismal metagenomes</taxon>
    </lineage>
</organism>
<protein>
    <submittedName>
        <fullName evidence="1">Uncharacterized protein</fullName>
    </submittedName>
</protein>
<gene>
    <name evidence="1" type="ORF">MM415B01957_0015</name>
</gene>